<reference evidence="4 5" key="1">
    <citation type="submission" date="2020-08" db="EMBL/GenBank/DDBJ databases">
        <title>Sequencing the genomes of 1000 actinobacteria strains.</title>
        <authorList>
            <person name="Klenk H.-P."/>
        </authorList>
    </citation>
    <scope>NUCLEOTIDE SEQUENCE [LARGE SCALE GENOMIC DNA]</scope>
    <source>
        <strain evidence="4 5">DSM 45298</strain>
    </source>
</reference>
<dbReference type="PRINTS" id="PR00455">
    <property type="entry name" value="HTHTETR"/>
</dbReference>
<evidence type="ECO:0000256" key="1">
    <source>
        <dbReference type="ARBA" id="ARBA00023125"/>
    </source>
</evidence>
<dbReference type="EMBL" id="JACIFP010000001">
    <property type="protein sequence ID" value="MBB4137869.1"/>
    <property type="molecule type" value="Genomic_DNA"/>
</dbReference>
<dbReference type="GO" id="GO:0000976">
    <property type="term" value="F:transcription cis-regulatory region binding"/>
    <property type="evidence" value="ECO:0007669"/>
    <property type="project" value="TreeGrafter"/>
</dbReference>
<dbReference type="PROSITE" id="PS50977">
    <property type="entry name" value="HTH_TETR_2"/>
    <property type="match status" value="1"/>
</dbReference>
<dbReference type="PANTHER" id="PTHR30055:SF235">
    <property type="entry name" value="TRANSCRIPTIONAL REGULATORY PROTEIN"/>
    <property type="match status" value="1"/>
</dbReference>
<dbReference type="SUPFAM" id="SSF46689">
    <property type="entry name" value="Homeodomain-like"/>
    <property type="match status" value="1"/>
</dbReference>
<keyword evidence="5" id="KW-1185">Reference proteome</keyword>
<feature type="DNA-binding region" description="H-T-H motif" evidence="2">
    <location>
        <begin position="27"/>
        <end position="46"/>
    </location>
</feature>
<evidence type="ECO:0000259" key="3">
    <source>
        <dbReference type="PROSITE" id="PS50977"/>
    </source>
</evidence>
<accession>A0A840F8F8</accession>
<name>A0A840F8F8_9ACTN</name>
<evidence type="ECO:0000313" key="4">
    <source>
        <dbReference type="EMBL" id="MBB4137869.1"/>
    </source>
</evidence>
<dbReference type="InterPro" id="IPR009057">
    <property type="entry name" value="Homeodomain-like_sf"/>
</dbReference>
<sequence length="187" mass="20453">MATDVTRSRLLDATEHLLATTGYEHLRVRAVCTEAGVNPAAVHYHFGSRESLVMALLEDRLEPIWAAPLDRLAGSPATVREIVEAILAPFVGMRQDPRTAALMRLLGRFVLTNPDLPWTATWFKTQAWVALLTDAVDIDEATARRRWRFAFSILMTELAAGDPPSAATLSALGDFLTAGLAAPERTS</sequence>
<dbReference type="Gene3D" id="1.10.357.10">
    <property type="entry name" value="Tetracycline Repressor, domain 2"/>
    <property type="match status" value="1"/>
</dbReference>
<dbReference type="InterPro" id="IPR001647">
    <property type="entry name" value="HTH_TetR"/>
</dbReference>
<organism evidence="4 5">
    <name type="scientific">Gordonia humi</name>
    <dbReference type="NCBI Taxonomy" id="686429"/>
    <lineage>
        <taxon>Bacteria</taxon>
        <taxon>Bacillati</taxon>
        <taxon>Actinomycetota</taxon>
        <taxon>Actinomycetes</taxon>
        <taxon>Mycobacteriales</taxon>
        <taxon>Gordoniaceae</taxon>
        <taxon>Gordonia</taxon>
    </lineage>
</organism>
<dbReference type="Pfam" id="PF00440">
    <property type="entry name" value="TetR_N"/>
    <property type="match status" value="1"/>
</dbReference>
<keyword evidence="1 2" id="KW-0238">DNA-binding</keyword>
<dbReference type="RefSeq" id="WP_183372693.1">
    <property type="nucleotide sequence ID" value="NZ_BAABHL010000001.1"/>
</dbReference>
<evidence type="ECO:0000256" key="2">
    <source>
        <dbReference type="PROSITE-ProRule" id="PRU00335"/>
    </source>
</evidence>
<dbReference type="PANTHER" id="PTHR30055">
    <property type="entry name" value="HTH-TYPE TRANSCRIPTIONAL REGULATOR RUTR"/>
    <property type="match status" value="1"/>
</dbReference>
<feature type="domain" description="HTH tetR-type" evidence="3">
    <location>
        <begin position="4"/>
        <end position="64"/>
    </location>
</feature>
<dbReference type="GO" id="GO:0003700">
    <property type="term" value="F:DNA-binding transcription factor activity"/>
    <property type="evidence" value="ECO:0007669"/>
    <property type="project" value="TreeGrafter"/>
</dbReference>
<dbReference type="InterPro" id="IPR050109">
    <property type="entry name" value="HTH-type_TetR-like_transc_reg"/>
</dbReference>
<proteinExistence type="predicted"/>
<dbReference type="AlphaFoldDB" id="A0A840F8F8"/>
<evidence type="ECO:0000313" key="5">
    <source>
        <dbReference type="Proteomes" id="UP000551501"/>
    </source>
</evidence>
<dbReference type="Proteomes" id="UP000551501">
    <property type="component" value="Unassembled WGS sequence"/>
</dbReference>
<gene>
    <name evidence="4" type="ORF">BKA16_004421</name>
</gene>
<comment type="caution">
    <text evidence="4">The sequence shown here is derived from an EMBL/GenBank/DDBJ whole genome shotgun (WGS) entry which is preliminary data.</text>
</comment>
<protein>
    <submittedName>
        <fullName evidence="4">AcrR family transcriptional regulator</fullName>
    </submittedName>
</protein>